<dbReference type="Proteomes" id="UP000466586">
    <property type="component" value="Unassembled WGS sequence"/>
</dbReference>
<dbReference type="EMBL" id="WVHT01000005">
    <property type="protein sequence ID" value="MXV51729.1"/>
    <property type="molecule type" value="Genomic_DNA"/>
</dbReference>
<feature type="transmembrane region" description="Helical" evidence="1">
    <location>
        <begin position="12"/>
        <end position="35"/>
    </location>
</feature>
<evidence type="ECO:0000313" key="3">
    <source>
        <dbReference type="EMBL" id="MXV51729.1"/>
    </source>
</evidence>
<feature type="transmembrane region" description="Helical" evidence="1">
    <location>
        <begin position="84"/>
        <end position="104"/>
    </location>
</feature>
<organism evidence="3 4">
    <name type="scientific">Hufsiella arboris</name>
    <dbReference type="NCBI Taxonomy" id="2695275"/>
    <lineage>
        <taxon>Bacteria</taxon>
        <taxon>Pseudomonadati</taxon>
        <taxon>Bacteroidota</taxon>
        <taxon>Sphingobacteriia</taxon>
        <taxon>Sphingobacteriales</taxon>
        <taxon>Sphingobacteriaceae</taxon>
        <taxon>Hufsiella</taxon>
    </lineage>
</organism>
<evidence type="ECO:0000313" key="4">
    <source>
        <dbReference type="Proteomes" id="UP000466586"/>
    </source>
</evidence>
<dbReference type="InterPro" id="IPR002656">
    <property type="entry name" value="Acyl_transf_3_dom"/>
</dbReference>
<protein>
    <submittedName>
        <fullName evidence="3">Acyltransferase family protein</fullName>
    </submittedName>
</protein>
<dbReference type="GO" id="GO:0000271">
    <property type="term" value="P:polysaccharide biosynthetic process"/>
    <property type="evidence" value="ECO:0007669"/>
    <property type="project" value="TreeGrafter"/>
</dbReference>
<keyword evidence="1" id="KW-0472">Membrane</keyword>
<feature type="transmembrane region" description="Helical" evidence="1">
    <location>
        <begin position="170"/>
        <end position="187"/>
    </location>
</feature>
<keyword evidence="1" id="KW-0812">Transmembrane</keyword>
<dbReference type="Pfam" id="PF01757">
    <property type="entry name" value="Acyl_transf_3"/>
    <property type="match status" value="1"/>
</dbReference>
<dbReference type="PANTHER" id="PTHR23028:SF53">
    <property type="entry name" value="ACYL_TRANSF_3 DOMAIN-CONTAINING PROTEIN"/>
    <property type="match status" value="1"/>
</dbReference>
<feature type="transmembrane region" description="Helical" evidence="1">
    <location>
        <begin position="199"/>
        <end position="215"/>
    </location>
</feature>
<sequence length="354" mass="41698">MKQLPNLNPLRLFLAVVVVLFHVPLLSKSLNIPFYNDLVIFQRGTEAVKFFFTLSGFLIIKLLYNEKTETNTVNLKEFYSRRALRIFPAYYLVILTGIIVYHFLLPTVGINFNIKYNLFQLAAYYVVFLPNIFNIIYDPGAIFLVLWSIGIEEQFYLIIPLLIKTIRSKYLILVLCSILVVYLIIYVNSDLLMRFDLMYFYLLFGGVVSILYKKLSFLKISFIKYTLILIFLLLFFTNLQDHLNRFALEACTMIISGLFITMIAYYPPIVIKNQLINYLGQISYGIYMYHYIVLYGVLFAYLKILKQLNLTPSVSIFYTTVTTLFLTIICAHLSYKYFESFFLKKKRRNWQNIK</sequence>
<feature type="transmembrane region" description="Helical" evidence="1">
    <location>
        <begin position="222"/>
        <end position="240"/>
    </location>
</feature>
<dbReference type="InterPro" id="IPR050879">
    <property type="entry name" value="Acyltransferase_3"/>
</dbReference>
<keyword evidence="4" id="KW-1185">Reference proteome</keyword>
<feature type="transmembrane region" description="Helical" evidence="1">
    <location>
        <begin position="124"/>
        <end position="149"/>
    </location>
</feature>
<feature type="transmembrane region" description="Helical" evidence="1">
    <location>
        <begin position="246"/>
        <end position="266"/>
    </location>
</feature>
<keyword evidence="1" id="KW-1133">Transmembrane helix</keyword>
<evidence type="ECO:0000256" key="1">
    <source>
        <dbReference type="SAM" id="Phobius"/>
    </source>
</evidence>
<proteinExistence type="predicted"/>
<dbReference type="RefSeq" id="WP_160844911.1">
    <property type="nucleotide sequence ID" value="NZ_WVHT01000005.1"/>
</dbReference>
<feature type="transmembrane region" description="Helical" evidence="1">
    <location>
        <begin position="286"/>
        <end position="304"/>
    </location>
</feature>
<dbReference type="AlphaFoldDB" id="A0A7K1YCB0"/>
<dbReference type="PANTHER" id="PTHR23028">
    <property type="entry name" value="ACETYLTRANSFERASE"/>
    <property type="match status" value="1"/>
</dbReference>
<name>A0A7K1YCB0_9SPHI</name>
<reference evidence="3 4" key="1">
    <citation type="submission" date="2019-11" db="EMBL/GenBank/DDBJ databases">
        <title>Pedobacter sp. HMF7647 Genome sequencing and assembly.</title>
        <authorList>
            <person name="Kang H."/>
            <person name="Kim H."/>
            <person name="Joh K."/>
        </authorList>
    </citation>
    <scope>NUCLEOTIDE SEQUENCE [LARGE SCALE GENOMIC DNA]</scope>
    <source>
        <strain evidence="3 4">HMF7647</strain>
    </source>
</reference>
<dbReference type="GO" id="GO:0016747">
    <property type="term" value="F:acyltransferase activity, transferring groups other than amino-acyl groups"/>
    <property type="evidence" value="ECO:0007669"/>
    <property type="project" value="InterPro"/>
</dbReference>
<accession>A0A7K1YCB0</accession>
<dbReference type="GO" id="GO:0016020">
    <property type="term" value="C:membrane"/>
    <property type="evidence" value="ECO:0007669"/>
    <property type="project" value="TreeGrafter"/>
</dbReference>
<feature type="domain" description="Acyltransferase 3" evidence="2">
    <location>
        <begin position="7"/>
        <end position="329"/>
    </location>
</feature>
<comment type="caution">
    <text evidence="3">The sequence shown here is derived from an EMBL/GenBank/DDBJ whole genome shotgun (WGS) entry which is preliminary data.</text>
</comment>
<keyword evidence="3" id="KW-0808">Transferase</keyword>
<feature type="transmembrane region" description="Helical" evidence="1">
    <location>
        <begin position="316"/>
        <end position="338"/>
    </location>
</feature>
<evidence type="ECO:0000259" key="2">
    <source>
        <dbReference type="Pfam" id="PF01757"/>
    </source>
</evidence>
<keyword evidence="3" id="KW-0012">Acyltransferase</keyword>
<gene>
    <name evidence="3" type="ORF">GS399_12160</name>
</gene>